<reference evidence="2" key="1">
    <citation type="journal article" date="2020" name="Nature">
        <title>Giant virus diversity and host interactions through global metagenomics.</title>
        <authorList>
            <person name="Schulz F."/>
            <person name="Roux S."/>
            <person name="Paez-Espino D."/>
            <person name="Jungbluth S."/>
            <person name="Walsh D.A."/>
            <person name="Denef V.J."/>
            <person name="McMahon K.D."/>
            <person name="Konstantinidis K.T."/>
            <person name="Eloe-Fadrosh E.A."/>
            <person name="Kyrpides N.C."/>
            <person name="Woyke T."/>
        </authorList>
    </citation>
    <scope>NUCLEOTIDE SEQUENCE</scope>
    <source>
        <strain evidence="2">GVMAG-M-3300023179-71</strain>
    </source>
</reference>
<accession>A0A6C0H561</accession>
<proteinExistence type="predicted"/>
<sequence>MDKPKLVDPITKVYLNNILKTIHETNVKHKNIIYNLYLIMIMIVVFGLILYYLYNEKLNKGDKEEEKRQKKEELLNMIYYYQQEAKKKEYDIFTKLPIWKNEYDKIEHI</sequence>
<organism evidence="2">
    <name type="scientific">viral metagenome</name>
    <dbReference type="NCBI Taxonomy" id="1070528"/>
    <lineage>
        <taxon>unclassified sequences</taxon>
        <taxon>metagenomes</taxon>
        <taxon>organismal metagenomes</taxon>
    </lineage>
</organism>
<evidence type="ECO:0000313" key="2">
    <source>
        <dbReference type="EMBL" id="QHT75684.1"/>
    </source>
</evidence>
<name>A0A6C0H561_9ZZZZ</name>
<protein>
    <submittedName>
        <fullName evidence="2">Uncharacterized protein</fullName>
    </submittedName>
</protein>
<dbReference type="EMBL" id="MN739881">
    <property type="protein sequence ID" value="QHT75684.1"/>
    <property type="molecule type" value="Genomic_DNA"/>
</dbReference>
<keyword evidence="1" id="KW-0472">Membrane</keyword>
<keyword evidence="1" id="KW-1133">Transmembrane helix</keyword>
<keyword evidence="1" id="KW-0812">Transmembrane</keyword>
<evidence type="ECO:0000256" key="1">
    <source>
        <dbReference type="SAM" id="Phobius"/>
    </source>
</evidence>
<feature type="transmembrane region" description="Helical" evidence="1">
    <location>
        <begin position="32"/>
        <end position="54"/>
    </location>
</feature>
<dbReference type="AlphaFoldDB" id="A0A6C0H561"/>